<evidence type="ECO:0000313" key="1">
    <source>
        <dbReference type="EMBL" id="TDV43142.1"/>
    </source>
</evidence>
<proteinExistence type="predicted"/>
<dbReference type="Proteomes" id="UP000294927">
    <property type="component" value="Unassembled WGS sequence"/>
</dbReference>
<dbReference type="Gene3D" id="3.40.190.10">
    <property type="entry name" value="Periplasmic binding protein-like II"/>
    <property type="match status" value="2"/>
</dbReference>
<gene>
    <name evidence="1" type="ORF">CLV71_11676</name>
</gene>
<comment type="caution">
    <text evidence="1">The sequence shown here is derived from an EMBL/GenBank/DDBJ whole genome shotgun (WGS) entry which is preliminary data.</text>
</comment>
<organism evidence="1 2">
    <name type="scientific">Actinophytocola oryzae</name>
    <dbReference type="NCBI Taxonomy" id="502181"/>
    <lineage>
        <taxon>Bacteria</taxon>
        <taxon>Bacillati</taxon>
        <taxon>Actinomycetota</taxon>
        <taxon>Actinomycetes</taxon>
        <taxon>Pseudonocardiales</taxon>
        <taxon>Pseudonocardiaceae</taxon>
    </lineage>
</organism>
<sequence length="316" mass="32045">MITRRATLRLGLGLTAAAVTGCATGEYGGPPRGVRIAAGEPGGFYIEFARLLARQLTAAEPALGVEVVATGGSVANLDLVETGRADLGLTLADVATSANAGSAPFHRAVPLRAIGRVYENYAQLVVPVDGPVRTVRDLADAHVSLGANGSGAAVFGDRLLAATGVAVRADHHPLTVATAELATGAIDALLWSGGVPTPALRDLDAIRPVRLLDLAAELPLLQAAHGPVYEEVTVPDGGYGHPGAIATIGVPNLLVTTPDLPADIAAAVATVLVRGAPHLVPGQALGTQYLDQRSLVVTGDVPLHPGAATAYQDLRG</sequence>
<accession>A0A4R7V3F9</accession>
<dbReference type="PANTHER" id="PTHR42941:SF1">
    <property type="entry name" value="SLL1037 PROTEIN"/>
    <property type="match status" value="1"/>
</dbReference>
<name>A0A4R7V3F9_9PSEU</name>
<evidence type="ECO:0008006" key="3">
    <source>
        <dbReference type="Google" id="ProtNLM"/>
    </source>
</evidence>
<dbReference type="PROSITE" id="PS51257">
    <property type="entry name" value="PROKAR_LIPOPROTEIN"/>
    <property type="match status" value="1"/>
</dbReference>
<dbReference type="EMBL" id="SOCP01000016">
    <property type="protein sequence ID" value="TDV43142.1"/>
    <property type="molecule type" value="Genomic_DNA"/>
</dbReference>
<dbReference type="SUPFAM" id="SSF53850">
    <property type="entry name" value="Periplasmic binding protein-like II"/>
    <property type="match status" value="1"/>
</dbReference>
<dbReference type="AlphaFoldDB" id="A0A4R7V3F9"/>
<dbReference type="NCBIfam" id="TIGR02122">
    <property type="entry name" value="TRAP_TAXI"/>
    <property type="match status" value="1"/>
</dbReference>
<reference evidence="1 2" key="1">
    <citation type="submission" date="2019-03" db="EMBL/GenBank/DDBJ databases">
        <title>Genomic Encyclopedia of Archaeal and Bacterial Type Strains, Phase II (KMG-II): from individual species to whole genera.</title>
        <authorList>
            <person name="Goeker M."/>
        </authorList>
    </citation>
    <scope>NUCLEOTIDE SEQUENCE [LARGE SCALE GENOMIC DNA]</scope>
    <source>
        <strain evidence="1 2">DSM 45499</strain>
    </source>
</reference>
<protein>
    <recommendedName>
        <fullName evidence="3">TRAP transporter TAXI family solute receptor</fullName>
    </recommendedName>
</protein>
<evidence type="ECO:0000313" key="2">
    <source>
        <dbReference type="Proteomes" id="UP000294927"/>
    </source>
</evidence>
<dbReference type="InterPro" id="IPR011852">
    <property type="entry name" value="TRAP_TAXI"/>
</dbReference>
<dbReference type="Pfam" id="PF16868">
    <property type="entry name" value="NMT1_3"/>
    <property type="match status" value="1"/>
</dbReference>
<dbReference type="PANTHER" id="PTHR42941">
    <property type="entry name" value="SLL1037 PROTEIN"/>
    <property type="match status" value="1"/>
</dbReference>
<keyword evidence="2" id="KW-1185">Reference proteome</keyword>